<evidence type="ECO:0000313" key="10">
    <source>
        <dbReference type="Proteomes" id="UP000217784"/>
    </source>
</evidence>
<dbReference type="PANTHER" id="PTHR22748:SF6">
    <property type="entry name" value="DNA-(APURINIC OR APYRIMIDINIC SITE) ENDONUCLEASE"/>
    <property type="match status" value="1"/>
</dbReference>
<feature type="site" description="Important for catalytic activity" evidence="7">
    <location>
        <position position="223"/>
    </location>
</feature>
<dbReference type="GO" id="GO:0008081">
    <property type="term" value="F:phosphoric diester hydrolase activity"/>
    <property type="evidence" value="ECO:0007669"/>
    <property type="project" value="TreeGrafter"/>
</dbReference>
<gene>
    <name evidence="9" type="ORF">ASJ80_09455</name>
</gene>
<keyword evidence="6" id="KW-0464">Manganese</keyword>
<proteinExistence type="inferred from homology"/>
<dbReference type="GO" id="GO:0046872">
    <property type="term" value="F:metal ion binding"/>
    <property type="evidence" value="ECO:0007669"/>
    <property type="project" value="UniProtKB-KW"/>
</dbReference>
<evidence type="ECO:0000256" key="6">
    <source>
        <dbReference type="PIRSR" id="PIRSR604808-2"/>
    </source>
</evidence>
<keyword evidence="10" id="KW-1185">Reference proteome</keyword>
<dbReference type="GO" id="GO:0006284">
    <property type="term" value="P:base-excision repair"/>
    <property type="evidence" value="ECO:0007669"/>
    <property type="project" value="TreeGrafter"/>
</dbReference>
<comment type="cofactor">
    <cofactor evidence="6">
        <name>Mg(2+)</name>
        <dbReference type="ChEBI" id="CHEBI:18420"/>
    </cofactor>
    <cofactor evidence="6">
        <name>Mn(2+)</name>
        <dbReference type="ChEBI" id="CHEBI:29035"/>
    </cofactor>
    <text evidence="6">Probably binds two magnesium or manganese ions per subunit.</text>
</comment>
<feature type="domain" description="Endonuclease/exonuclease/phosphatase" evidence="8">
    <location>
        <begin position="7"/>
        <end position="249"/>
    </location>
</feature>
<dbReference type="EMBL" id="LMVM01000005">
    <property type="protein sequence ID" value="PAV05464.1"/>
    <property type="molecule type" value="Genomic_DNA"/>
</dbReference>
<evidence type="ECO:0000256" key="3">
    <source>
        <dbReference type="ARBA" id="ARBA00022801"/>
    </source>
</evidence>
<dbReference type="GO" id="GO:0008311">
    <property type="term" value="F:double-stranded DNA 3'-5' DNA exonuclease activity"/>
    <property type="evidence" value="ECO:0007669"/>
    <property type="project" value="TreeGrafter"/>
</dbReference>
<evidence type="ECO:0000256" key="5">
    <source>
        <dbReference type="PIRSR" id="PIRSR604808-1"/>
    </source>
</evidence>
<name>A0A2A2H843_METBR</name>
<feature type="active site" description="Proton donor/acceptor" evidence="5">
    <location>
        <position position="152"/>
    </location>
</feature>
<organism evidence="9 10">
    <name type="scientific">Methanobacterium bryantii</name>
    <dbReference type="NCBI Taxonomy" id="2161"/>
    <lineage>
        <taxon>Archaea</taxon>
        <taxon>Methanobacteriati</taxon>
        <taxon>Methanobacteriota</taxon>
        <taxon>Methanomada group</taxon>
        <taxon>Methanobacteria</taxon>
        <taxon>Methanobacteriales</taxon>
        <taxon>Methanobacteriaceae</taxon>
        <taxon>Methanobacterium</taxon>
    </lineage>
</organism>
<evidence type="ECO:0000256" key="4">
    <source>
        <dbReference type="ARBA" id="ARBA00022842"/>
    </source>
</evidence>
<dbReference type="InterPro" id="IPR036691">
    <property type="entry name" value="Endo/exonu/phosph_ase_sf"/>
</dbReference>
<evidence type="ECO:0000256" key="1">
    <source>
        <dbReference type="ARBA" id="ARBA00007092"/>
    </source>
</evidence>
<dbReference type="OrthoDB" id="146626at2157"/>
<feature type="site" description="Transition state stabilizer" evidence="7">
    <location>
        <position position="154"/>
    </location>
</feature>
<dbReference type="InterPro" id="IPR005135">
    <property type="entry name" value="Endo/exonuclease/phosphatase"/>
</dbReference>
<dbReference type="SUPFAM" id="SSF56219">
    <property type="entry name" value="DNase I-like"/>
    <property type="match status" value="1"/>
</dbReference>
<evidence type="ECO:0000256" key="2">
    <source>
        <dbReference type="ARBA" id="ARBA00022723"/>
    </source>
</evidence>
<feature type="binding site" evidence="6">
    <location>
        <position position="249"/>
    </location>
    <ligand>
        <name>Mg(2+)</name>
        <dbReference type="ChEBI" id="CHEBI:18420"/>
        <label>1</label>
    </ligand>
</feature>
<comment type="caution">
    <text evidence="9">The sequence shown here is derived from an EMBL/GenBank/DDBJ whole genome shotgun (WGS) entry which is preliminary data.</text>
</comment>
<dbReference type="NCBIfam" id="TIGR00195">
    <property type="entry name" value="exoDNase_III"/>
    <property type="match status" value="1"/>
</dbReference>
<feature type="binding site" evidence="6">
    <location>
        <position position="38"/>
    </location>
    <ligand>
        <name>Mg(2+)</name>
        <dbReference type="ChEBI" id="CHEBI:18420"/>
        <label>1</label>
    </ligand>
</feature>
<dbReference type="Proteomes" id="UP000217784">
    <property type="component" value="Unassembled WGS sequence"/>
</dbReference>
<dbReference type="Pfam" id="PF03372">
    <property type="entry name" value="Exo_endo_phos"/>
    <property type="match status" value="1"/>
</dbReference>
<sequence length="258" mass="29797">MDELKILSWNVNGLRTRFKGGYLKQVFELNLDILCFQEVKSTEDQIPKKLKEIEGYHSYFCPSKILKGYAGVAIYSKNKPKTIEKSFSNSDYENEGRILKADYGDFILFNIYFPSGAGSKEKLERKFNFYKYFLDEMKNLSEIGKNVLICGDFNIAHNEIDLVNPARAAKNPGFLKEERAFLNKLINSGYTDTFRMFNGDPENYTWWPYGHNCREKNVGMRLDHFFVSESLKETVKSAYILSDIEGSDHCPIGVDMVL</sequence>
<feature type="binding site" evidence="6">
    <location>
        <position position="154"/>
    </location>
    <ligand>
        <name>Mg(2+)</name>
        <dbReference type="ChEBI" id="CHEBI:18420"/>
        <label>1</label>
    </ligand>
</feature>
<keyword evidence="4 6" id="KW-0460">Magnesium</keyword>
<dbReference type="AlphaFoldDB" id="A0A2A2H843"/>
<feature type="active site" evidence="5">
    <location>
        <position position="112"/>
    </location>
</feature>
<dbReference type="Gene3D" id="3.60.10.10">
    <property type="entry name" value="Endonuclease/exonuclease/phosphatase"/>
    <property type="match status" value="1"/>
</dbReference>
<evidence type="ECO:0000313" key="9">
    <source>
        <dbReference type="EMBL" id="PAV05464.1"/>
    </source>
</evidence>
<feature type="binding site" evidence="6">
    <location>
        <position position="152"/>
    </location>
    <ligand>
        <name>Mg(2+)</name>
        <dbReference type="ChEBI" id="CHEBI:18420"/>
        <label>1</label>
    </ligand>
</feature>
<keyword evidence="2 6" id="KW-0479">Metal-binding</keyword>
<dbReference type="InterPro" id="IPR004808">
    <property type="entry name" value="AP_endonuc_1"/>
</dbReference>
<dbReference type="NCBIfam" id="TIGR00633">
    <property type="entry name" value="xth"/>
    <property type="match status" value="1"/>
</dbReference>
<dbReference type="PROSITE" id="PS51435">
    <property type="entry name" value="AP_NUCLEASE_F1_4"/>
    <property type="match status" value="1"/>
</dbReference>
<dbReference type="PANTHER" id="PTHR22748">
    <property type="entry name" value="AP ENDONUCLEASE"/>
    <property type="match status" value="1"/>
</dbReference>
<evidence type="ECO:0000256" key="7">
    <source>
        <dbReference type="PIRSR" id="PIRSR604808-3"/>
    </source>
</evidence>
<feature type="site" description="Interaction with DNA substrate" evidence="7">
    <location>
        <position position="249"/>
    </location>
</feature>
<protein>
    <submittedName>
        <fullName evidence="9">Exodeoxyribonuclease III</fullName>
    </submittedName>
</protein>
<feature type="active site" description="Proton acceptor" evidence="5">
    <location>
        <position position="249"/>
    </location>
</feature>
<keyword evidence="3" id="KW-0378">Hydrolase</keyword>
<accession>A0A2A2H843</accession>
<reference evidence="9 10" key="1">
    <citation type="journal article" date="2017" name="BMC Genomics">
        <title>Genomic analysis of methanogenic archaea reveals a shift towards energy conservation.</title>
        <authorList>
            <person name="Gilmore S.P."/>
            <person name="Henske J.K."/>
            <person name="Sexton J.A."/>
            <person name="Solomon K.V."/>
            <person name="Seppala S."/>
            <person name="Yoo J.I."/>
            <person name="Huyett L.M."/>
            <person name="Pressman A."/>
            <person name="Cogan J.Z."/>
            <person name="Kivenson V."/>
            <person name="Peng X."/>
            <person name="Tan Y."/>
            <person name="Valentine D.L."/>
            <person name="O'Malley M.A."/>
        </authorList>
    </citation>
    <scope>NUCLEOTIDE SEQUENCE [LARGE SCALE GENOMIC DNA]</scope>
    <source>
        <strain evidence="9 10">M.o.H.</strain>
    </source>
</reference>
<dbReference type="RefSeq" id="WP_095652017.1">
    <property type="nucleotide sequence ID" value="NZ_LMVM01000005.1"/>
</dbReference>
<dbReference type="GO" id="GO:0003906">
    <property type="term" value="F:DNA-(apurinic or apyrimidinic site) endonuclease activity"/>
    <property type="evidence" value="ECO:0007669"/>
    <property type="project" value="TreeGrafter"/>
</dbReference>
<feature type="binding site" evidence="6">
    <location>
        <position position="248"/>
    </location>
    <ligand>
        <name>Mg(2+)</name>
        <dbReference type="ChEBI" id="CHEBI:18420"/>
        <label>1</label>
    </ligand>
</feature>
<feature type="binding site" evidence="6">
    <location>
        <position position="10"/>
    </location>
    <ligand>
        <name>Mg(2+)</name>
        <dbReference type="ChEBI" id="CHEBI:18420"/>
        <label>1</label>
    </ligand>
</feature>
<comment type="similarity">
    <text evidence="1">Belongs to the DNA repair enzymes AP/ExoA family.</text>
</comment>
<evidence type="ECO:0000259" key="8">
    <source>
        <dbReference type="Pfam" id="PF03372"/>
    </source>
</evidence>